<keyword evidence="3" id="KW-1185">Reference proteome</keyword>
<reference evidence="2 3" key="1">
    <citation type="submission" date="2016-03" db="EMBL/GenBank/DDBJ databases">
        <authorList>
            <person name="Ploux O."/>
        </authorList>
    </citation>
    <scope>NUCLEOTIDE SEQUENCE [LARGE SCALE GENOMIC DNA]</scope>
    <source>
        <strain evidence="2 3">UAMH 11012</strain>
    </source>
</reference>
<dbReference type="OrthoDB" id="10527550at2759"/>
<evidence type="ECO:0000313" key="2">
    <source>
        <dbReference type="EMBL" id="CZR54830.1"/>
    </source>
</evidence>
<sequence>MAFVPHTRSRLRHEYKPSKPIPVESVHQGPYRRLVAPLEYPDSPIDALSIDLPAPTASPTWSLTSNELTLLEVPIAPLEYPDSPIDDIAFDLPDRTPSPTLSSTIYELALPEVPFALEYSEIEMPSTNDPPASRLPTPKVGRVTGPPRLVDVQRGPELPRVQGGAKGLQLNKELPPQPGRRTSGIPIPIKLGVEKPTPKSQTIKVINEGEKVEDQKLSAKEFIDDENLSLAKKATVEDDNDDTLSFSDGDSIMAMTDEQRRATMYGISAPNVRCSKDADVVIMGGSPGSLKRKEKKEKKTLGGMVYSTMNSSSKTINKGASNGFDKNGGMGTGFGDNSGKTADKGARKGFDKHVGMGMGMSGSSRKTMDNNSASKGFDKYPSYVGSSTPTPKGIDTGRRATTANVRQIKKNPADVAAQFRSTDSNDRDVTSRMNTDHKNTNARRTNTEKKAETKPSGLKSRMSAMLNPRCASGALYTPSTLNADERFNASLCVLGSEIDKFRAKTATAKTSAQAKRFTDIVQAHCEGVMLVNQARVVRLQAMAMMDTMAMDEVRSVAEAIQSVHNMTAELEK</sequence>
<dbReference type="AlphaFoldDB" id="A0A1L7WPX2"/>
<dbReference type="EMBL" id="FJOG01000005">
    <property type="protein sequence ID" value="CZR54830.1"/>
    <property type="molecule type" value="Genomic_DNA"/>
</dbReference>
<evidence type="ECO:0000313" key="3">
    <source>
        <dbReference type="Proteomes" id="UP000184330"/>
    </source>
</evidence>
<proteinExistence type="predicted"/>
<accession>A0A1L7WPX2</accession>
<feature type="compositionally biased region" description="Basic and acidic residues" evidence="1">
    <location>
        <begin position="341"/>
        <end position="354"/>
    </location>
</feature>
<protein>
    <submittedName>
        <fullName evidence="2">Uncharacterized protein</fullName>
    </submittedName>
</protein>
<evidence type="ECO:0000256" key="1">
    <source>
        <dbReference type="SAM" id="MobiDB-lite"/>
    </source>
</evidence>
<dbReference type="Proteomes" id="UP000184330">
    <property type="component" value="Unassembled WGS sequence"/>
</dbReference>
<gene>
    <name evidence="2" type="ORF">PAC_04714</name>
</gene>
<feature type="region of interest" description="Disordered" evidence="1">
    <location>
        <begin position="331"/>
        <end position="460"/>
    </location>
</feature>
<feature type="region of interest" description="Disordered" evidence="1">
    <location>
        <begin position="125"/>
        <end position="194"/>
    </location>
</feature>
<organism evidence="2 3">
    <name type="scientific">Phialocephala subalpina</name>
    <dbReference type="NCBI Taxonomy" id="576137"/>
    <lineage>
        <taxon>Eukaryota</taxon>
        <taxon>Fungi</taxon>
        <taxon>Dikarya</taxon>
        <taxon>Ascomycota</taxon>
        <taxon>Pezizomycotina</taxon>
        <taxon>Leotiomycetes</taxon>
        <taxon>Helotiales</taxon>
        <taxon>Mollisiaceae</taxon>
        <taxon>Phialocephala</taxon>
        <taxon>Phialocephala fortinii species complex</taxon>
    </lineage>
</organism>
<name>A0A1L7WPX2_9HELO</name>
<feature type="compositionally biased region" description="Basic and acidic residues" evidence="1">
    <location>
        <begin position="423"/>
        <end position="453"/>
    </location>
</feature>